<organism evidence="1 2">
    <name type="scientific">Desulfotignum balticum</name>
    <dbReference type="NCBI Taxonomy" id="115781"/>
    <lineage>
        <taxon>Bacteria</taxon>
        <taxon>Pseudomonadati</taxon>
        <taxon>Thermodesulfobacteriota</taxon>
        <taxon>Desulfobacteria</taxon>
        <taxon>Desulfobacterales</taxon>
        <taxon>Desulfobacteraceae</taxon>
        <taxon>Desulfotignum</taxon>
    </lineage>
</organism>
<protein>
    <submittedName>
        <fullName evidence="1">Uncharacterized protein</fullName>
    </submittedName>
</protein>
<dbReference type="EMBL" id="JACCQK010000004">
    <property type="protein sequence ID" value="MBG0778322.1"/>
    <property type="molecule type" value="Genomic_DNA"/>
</dbReference>
<evidence type="ECO:0000313" key="1">
    <source>
        <dbReference type="EMBL" id="MBG0778322.1"/>
    </source>
</evidence>
<evidence type="ECO:0000313" key="2">
    <source>
        <dbReference type="Proteomes" id="UP000706172"/>
    </source>
</evidence>
<name>A0A931GCN3_9BACT</name>
<gene>
    <name evidence="1" type="ORF">H0S81_00095</name>
</gene>
<dbReference type="Proteomes" id="UP000706172">
    <property type="component" value="Unassembled WGS sequence"/>
</dbReference>
<comment type="caution">
    <text evidence="1">The sequence shown here is derived from an EMBL/GenBank/DDBJ whole genome shotgun (WGS) entry which is preliminary data.</text>
</comment>
<accession>A0A931GCN3</accession>
<dbReference type="AlphaFoldDB" id="A0A931GCN3"/>
<reference evidence="1" key="1">
    <citation type="submission" date="2020-07" db="EMBL/GenBank/DDBJ databases">
        <title>Severe corrosion of carbon steel in oil field produced water can be linked to methanogenic archaea containing a special type of NiFe hydrogenase.</title>
        <authorList>
            <person name="Lahme S."/>
            <person name="Mand J."/>
            <person name="Longwell J."/>
            <person name="Smith R."/>
            <person name="Enning D."/>
        </authorList>
    </citation>
    <scope>NUCLEOTIDE SEQUENCE</scope>
    <source>
        <strain evidence="1">MIC098Bin6</strain>
    </source>
</reference>
<sequence>MNRCKNSGPRDDETVLEDLKNRFLAAIYRKDPEQIPQIYQRIVDHARQGNLRLNENCEKILRQIQTAFLRFHDVIVSLQIDLSTPFHELKTLLSHRVRTRQAQVTHIDFKHWQTRINLDAWQMDRVFENAITIQLTSGCSHFCRRCNEWAIPGVRSHFSFQAAEAILARLTALNNTDPALYGASDPLDWEHGPYTLADLLIPLARRTRFSLLTKVPREKKTTLVRLIHHQIPLSISVTDRNRDRIAALEADTGIELQKQHDSDDLLIPAGLDEDFTEIKSSITDAYGTEITPEGVYIIIPTFTSALYPMGHKKLRVTRKTTGFPRKKIGRHALLVDYFKPLEVTGEQHRSFHLPGLLDVQVETLLLDTGSMDLSPPGMRNLKEYFTIFDEPARKRRKQMTPSILRGLKHPLFPSGRYHTLKEDQKQQYRRKIAAHLDFCKKPVVIQSRMHAAAFFLDAVLGYLAGHDVQKQIIARLIRAEAQHLESMYGPMAGITEPKQMFSTAGHPFFDIFRYYVTGLVFDRHTQGIRRFIQTHPAVYDPVLDRFVPAQSTQKMITGCT</sequence>
<proteinExistence type="predicted"/>